<evidence type="ECO:0000313" key="2">
    <source>
        <dbReference type="Proteomes" id="UP000694941"/>
    </source>
</evidence>
<organism evidence="2 3">
    <name type="scientific">Limulus polyphemus</name>
    <name type="common">Atlantic horseshoe crab</name>
    <dbReference type="NCBI Taxonomy" id="6850"/>
    <lineage>
        <taxon>Eukaryota</taxon>
        <taxon>Metazoa</taxon>
        <taxon>Ecdysozoa</taxon>
        <taxon>Arthropoda</taxon>
        <taxon>Chelicerata</taxon>
        <taxon>Merostomata</taxon>
        <taxon>Xiphosura</taxon>
        <taxon>Limulidae</taxon>
        <taxon>Limulus</taxon>
    </lineage>
</organism>
<accession>A0ABM1T0M2</accession>
<dbReference type="GeneID" id="111087358"/>
<dbReference type="SUPFAM" id="SSF50156">
    <property type="entry name" value="PDZ domain-like"/>
    <property type="match status" value="1"/>
</dbReference>
<dbReference type="PANTHER" id="PTHR19964:SF92">
    <property type="entry name" value="PATJ HOMOLOG"/>
    <property type="match status" value="1"/>
</dbReference>
<dbReference type="InterPro" id="IPR001478">
    <property type="entry name" value="PDZ"/>
</dbReference>
<dbReference type="PROSITE" id="PS50106">
    <property type="entry name" value="PDZ"/>
    <property type="match status" value="1"/>
</dbReference>
<dbReference type="PANTHER" id="PTHR19964">
    <property type="entry name" value="MULTIPLE PDZ DOMAIN PROTEIN"/>
    <property type="match status" value="1"/>
</dbReference>
<dbReference type="Proteomes" id="UP000694941">
    <property type="component" value="Unplaced"/>
</dbReference>
<dbReference type="Pfam" id="PF00595">
    <property type="entry name" value="PDZ"/>
    <property type="match status" value="1"/>
</dbReference>
<gene>
    <name evidence="3" type="primary">LOC111087358</name>
</gene>
<proteinExistence type="predicted"/>
<keyword evidence="2" id="KW-1185">Reference proteome</keyword>
<sequence length="291" mass="32500">MSQSGVQDIRLSKSKVIYHDSRWKHVGGRTPKMVNEVSLRDLPAAKALRSLREAASPVRLLVLRENPQKLFTTSENTTKFITVEIRKSSITERLGLSVMQRTNGRGVFITYVQPGSIAAQHGRRILQGDQILEINGLNFRESNQNDVAEMLKNTDGAIVLLLGRVYALTLAIQEWTRAKLRNRTSTWSAYSDDTKEKIQAQRPSLPVSHQTSTLGFPNFVSTSAGTSRETSPTSSCRRARLSIVAENSHVVTNNSSLERDYNNDIDFHDSDELVDSGAEYPLLPSIKVTIF</sequence>
<dbReference type="Gene3D" id="6.20.370.60">
    <property type="match status" value="1"/>
</dbReference>
<evidence type="ECO:0000313" key="3">
    <source>
        <dbReference type="RefSeq" id="XP_022249428.1"/>
    </source>
</evidence>
<dbReference type="RefSeq" id="XP_022249428.1">
    <property type="nucleotide sequence ID" value="XM_022393720.1"/>
</dbReference>
<feature type="domain" description="PDZ" evidence="1">
    <location>
        <begin position="82"/>
        <end position="166"/>
    </location>
</feature>
<dbReference type="SMART" id="SM00228">
    <property type="entry name" value="PDZ"/>
    <property type="match status" value="1"/>
</dbReference>
<protein>
    <submittedName>
        <fullName evidence="3">InaD-like protein</fullName>
    </submittedName>
</protein>
<evidence type="ECO:0000259" key="1">
    <source>
        <dbReference type="PROSITE" id="PS50106"/>
    </source>
</evidence>
<dbReference type="InterPro" id="IPR036034">
    <property type="entry name" value="PDZ_sf"/>
</dbReference>
<dbReference type="Gene3D" id="2.30.42.10">
    <property type="match status" value="1"/>
</dbReference>
<name>A0ABM1T0M2_LIMPO</name>
<reference evidence="3" key="1">
    <citation type="submission" date="2025-08" db="UniProtKB">
        <authorList>
            <consortium name="RefSeq"/>
        </authorList>
    </citation>
    <scope>IDENTIFICATION</scope>
    <source>
        <tissue evidence="3">Muscle</tissue>
    </source>
</reference>
<dbReference type="InterPro" id="IPR051342">
    <property type="entry name" value="PDZ_scaffold"/>
</dbReference>